<evidence type="ECO:0000313" key="2">
    <source>
        <dbReference type="Proteomes" id="UP000244867"/>
    </source>
</evidence>
<organism evidence="1 2">
    <name type="scientific">Nocardioides currus</name>
    <dbReference type="NCBI Taxonomy" id="2133958"/>
    <lineage>
        <taxon>Bacteria</taxon>
        <taxon>Bacillati</taxon>
        <taxon>Actinomycetota</taxon>
        <taxon>Actinomycetes</taxon>
        <taxon>Propionibacteriales</taxon>
        <taxon>Nocardioidaceae</taxon>
        <taxon>Nocardioides</taxon>
    </lineage>
</organism>
<dbReference type="EMBL" id="PYXZ01000006">
    <property type="protein sequence ID" value="PUA80371.1"/>
    <property type="molecule type" value="Genomic_DNA"/>
</dbReference>
<keyword evidence="2" id="KW-1185">Reference proteome</keyword>
<sequence length="503" mass="53782">MLAAGLLVAAPPTGEASGTDPTAGLPERLGTGVIVDLADGDRFKVVVSPDQRTVWGSRYDAATSAWGERSVVLRAKDLYCGNVDARAAGTAIAVIARCDRGGYADDQAPTHSQALYSPDGSTWQRATLPGEAYDEPGISPSGNAAIWPVHQGWVTWTNGRFTEVERSLPGQEYTITGMISDAGDVSVMYGEARDRGRDCVMTVLDVAATGAESRQELDVPNACADVWLANVDATTVFFGEREYPASAVTITRPDTASPWAVTGPAPDRAPGLVRHRGRGTATTLFTSSPGLPLLAVGSPDKRTFYAQSYDPVAHSWSAPTAIRTGPTACTWGDNFIQEPLGVFALRVRCGKAERVLVSVDGATWTDVSLAGRPLGVAPDHAEVSVSNARRTLVFSREEGVVRLPVGGDNRCDAVQPVSPDTAIRLTASTDRGWPSRLEVSTSSGWRRTDTTIPRSRVGDDTCRESDVALYERPTTYNFLGRRRVASLVVTPRGDGWVVRRGTY</sequence>
<comment type="caution">
    <text evidence="1">The sequence shown here is derived from an EMBL/GenBank/DDBJ whole genome shotgun (WGS) entry which is preliminary data.</text>
</comment>
<accession>A0A2R7YVL8</accession>
<name>A0A2R7YVL8_9ACTN</name>
<dbReference type="Proteomes" id="UP000244867">
    <property type="component" value="Unassembled WGS sequence"/>
</dbReference>
<dbReference type="AlphaFoldDB" id="A0A2R7YVL8"/>
<evidence type="ECO:0000313" key="1">
    <source>
        <dbReference type="EMBL" id="PUA80371.1"/>
    </source>
</evidence>
<gene>
    <name evidence="1" type="ORF">C7S10_14700</name>
</gene>
<reference evidence="1 2" key="1">
    <citation type="submission" date="2018-03" db="EMBL/GenBank/DDBJ databases">
        <authorList>
            <person name="Keele B.F."/>
        </authorList>
    </citation>
    <scope>NUCLEOTIDE SEQUENCE [LARGE SCALE GENOMIC DNA]</scope>
    <source>
        <strain evidence="1 2">IB-3</strain>
    </source>
</reference>
<protein>
    <submittedName>
        <fullName evidence="1">Uncharacterized protein</fullName>
    </submittedName>
</protein>
<proteinExistence type="predicted"/>